<dbReference type="InterPro" id="IPR000327">
    <property type="entry name" value="POU_dom"/>
</dbReference>
<dbReference type="PROSITE" id="PS51179">
    <property type="entry name" value="POU_3"/>
    <property type="match status" value="1"/>
</dbReference>
<evidence type="ECO:0000313" key="11">
    <source>
        <dbReference type="EMBL" id="CAK8678325.1"/>
    </source>
</evidence>
<keyword evidence="4 5" id="KW-0539">Nucleus</keyword>
<keyword evidence="12" id="KW-1185">Reference proteome</keyword>
<feature type="region of interest" description="Disordered" evidence="8">
    <location>
        <begin position="299"/>
        <end position="318"/>
    </location>
</feature>
<evidence type="ECO:0000313" key="12">
    <source>
        <dbReference type="Proteomes" id="UP001642483"/>
    </source>
</evidence>
<feature type="domain" description="Homeobox" evidence="9">
    <location>
        <begin position="238"/>
        <end position="298"/>
    </location>
</feature>
<dbReference type="Pfam" id="PF00157">
    <property type="entry name" value="Pou"/>
    <property type="match status" value="1"/>
</dbReference>
<dbReference type="EMBL" id="CAWYQH010000046">
    <property type="protein sequence ID" value="CAK8678325.1"/>
    <property type="molecule type" value="Genomic_DNA"/>
</dbReference>
<dbReference type="SMART" id="SM00352">
    <property type="entry name" value="POU"/>
    <property type="match status" value="1"/>
</dbReference>
<dbReference type="PROSITE" id="PS50071">
    <property type="entry name" value="HOMEOBOX_2"/>
    <property type="match status" value="1"/>
</dbReference>
<dbReference type="PROSITE" id="PS00035">
    <property type="entry name" value="POU_1"/>
    <property type="match status" value="1"/>
</dbReference>
<dbReference type="PANTHER" id="PTHR11636">
    <property type="entry name" value="POU DOMAIN"/>
    <property type="match status" value="1"/>
</dbReference>
<dbReference type="PROSITE" id="PS00027">
    <property type="entry name" value="HOMEOBOX_1"/>
    <property type="match status" value="1"/>
</dbReference>
<dbReference type="Pfam" id="PF00046">
    <property type="entry name" value="Homeodomain"/>
    <property type="match status" value="1"/>
</dbReference>
<accession>A0ABP0FF70</accession>
<name>A0ABP0FF70_CLALP</name>
<evidence type="ECO:0000256" key="8">
    <source>
        <dbReference type="SAM" id="MobiDB-lite"/>
    </source>
</evidence>
<keyword evidence="3 5" id="KW-0371">Homeobox</keyword>
<evidence type="ECO:0000256" key="7">
    <source>
        <dbReference type="RuleBase" id="RU361194"/>
    </source>
</evidence>
<organism evidence="11 12">
    <name type="scientific">Clavelina lepadiformis</name>
    <name type="common">Light-bulb sea squirt</name>
    <name type="synonym">Ascidia lepadiformis</name>
    <dbReference type="NCBI Taxonomy" id="159417"/>
    <lineage>
        <taxon>Eukaryota</taxon>
        <taxon>Metazoa</taxon>
        <taxon>Chordata</taxon>
        <taxon>Tunicata</taxon>
        <taxon>Ascidiacea</taxon>
        <taxon>Aplousobranchia</taxon>
        <taxon>Clavelinidae</taxon>
        <taxon>Clavelina</taxon>
    </lineage>
</organism>
<dbReference type="InterPro" id="IPR009057">
    <property type="entry name" value="Homeodomain-like_sf"/>
</dbReference>
<dbReference type="PANTHER" id="PTHR11636:SF89">
    <property type="entry name" value="POU DOMAIN PROTEIN 2, ISOFORM B-RELATED"/>
    <property type="match status" value="1"/>
</dbReference>
<evidence type="ECO:0000256" key="5">
    <source>
        <dbReference type="PROSITE-ProRule" id="PRU00108"/>
    </source>
</evidence>
<evidence type="ECO:0000259" key="10">
    <source>
        <dbReference type="PROSITE" id="PS51179"/>
    </source>
</evidence>
<keyword evidence="2 5" id="KW-0238">DNA-binding</keyword>
<dbReference type="SUPFAM" id="SSF46689">
    <property type="entry name" value="Homeodomain-like"/>
    <property type="match status" value="1"/>
</dbReference>
<reference evidence="11 12" key="1">
    <citation type="submission" date="2024-02" db="EMBL/GenBank/DDBJ databases">
        <authorList>
            <person name="Daric V."/>
            <person name="Darras S."/>
        </authorList>
    </citation>
    <scope>NUCLEOTIDE SEQUENCE [LARGE SCALE GENOMIC DNA]</scope>
</reference>
<dbReference type="PROSITE" id="PS00465">
    <property type="entry name" value="POU_2"/>
    <property type="match status" value="1"/>
</dbReference>
<evidence type="ECO:0000259" key="9">
    <source>
        <dbReference type="PROSITE" id="PS50071"/>
    </source>
</evidence>
<dbReference type="PRINTS" id="PR00028">
    <property type="entry name" value="POUDOMAIN"/>
</dbReference>
<dbReference type="InterPro" id="IPR001356">
    <property type="entry name" value="HD"/>
</dbReference>
<feature type="region of interest" description="Disordered" evidence="8">
    <location>
        <begin position="216"/>
        <end position="269"/>
    </location>
</feature>
<dbReference type="CDD" id="cd00086">
    <property type="entry name" value="homeodomain"/>
    <property type="match status" value="1"/>
</dbReference>
<dbReference type="InterPro" id="IPR010982">
    <property type="entry name" value="Lambda_DNA-bd_dom_sf"/>
</dbReference>
<comment type="subcellular location">
    <subcellularLocation>
        <location evidence="1 5 6">Nucleus</location>
    </subcellularLocation>
</comment>
<proteinExistence type="inferred from homology"/>
<gene>
    <name evidence="11" type="ORF">CVLEPA_LOCUS8248</name>
</gene>
<feature type="compositionally biased region" description="Basic and acidic residues" evidence="8">
    <location>
        <begin position="299"/>
        <end position="309"/>
    </location>
</feature>
<feature type="domain" description="POU-specific" evidence="10">
    <location>
        <begin position="137"/>
        <end position="211"/>
    </location>
</feature>
<dbReference type="InterPro" id="IPR017970">
    <property type="entry name" value="Homeobox_CS"/>
</dbReference>
<comment type="caution">
    <text evidence="11">The sequence shown here is derived from an EMBL/GenBank/DDBJ whole genome shotgun (WGS) entry which is preliminary data.</text>
</comment>
<dbReference type="Gene3D" id="1.10.10.60">
    <property type="entry name" value="Homeodomain-like"/>
    <property type="match status" value="1"/>
</dbReference>
<dbReference type="SUPFAM" id="SSF47413">
    <property type="entry name" value="lambda repressor-like DNA-binding domains"/>
    <property type="match status" value="1"/>
</dbReference>
<evidence type="ECO:0000256" key="2">
    <source>
        <dbReference type="ARBA" id="ARBA00023125"/>
    </source>
</evidence>
<evidence type="ECO:0000256" key="3">
    <source>
        <dbReference type="ARBA" id="ARBA00023155"/>
    </source>
</evidence>
<dbReference type="Proteomes" id="UP001642483">
    <property type="component" value="Unassembled WGS sequence"/>
</dbReference>
<evidence type="ECO:0000256" key="1">
    <source>
        <dbReference type="ARBA" id="ARBA00004123"/>
    </source>
</evidence>
<feature type="DNA-binding region" description="Homeobox" evidence="5">
    <location>
        <begin position="240"/>
        <end position="299"/>
    </location>
</feature>
<keyword evidence="7" id="KW-0804">Transcription</keyword>
<feature type="compositionally biased region" description="Basic and acidic residues" evidence="8">
    <location>
        <begin position="245"/>
        <end position="267"/>
    </location>
</feature>
<comment type="similarity">
    <text evidence="7">Belongs to the POU transcription factor family.</text>
</comment>
<evidence type="ECO:0000256" key="6">
    <source>
        <dbReference type="RuleBase" id="RU000682"/>
    </source>
</evidence>
<dbReference type="InterPro" id="IPR050255">
    <property type="entry name" value="POU_domain_TF"/>
</dbReference>
<evidence type="ECO:0000256" key="4">
    <source>
        <dbReference type="ARBA" id="ARBA00023242"/>
    </source>
</evidence>
<dbReference type="SMART" id="SM00389">
    <property type="entry name" value="HOX"/>
    <property type="match status" value="1"/>
</dbReference>
<sequence length="502" mass="56220">MSLRKRARHMSSASDCLNFPRQDYCLGKVSTTQDVAEDLTEKKFKQTNGVLGTELSSSCLFIPQSQLQAGLDGNFWKEQTHVLNLEVGKSHLQKSVGKRLDSTDSNKTFEQSEDIETLDTGNMDDYKLVKRNENILDEARQLETLEAFGKEFKQKRIRLGYTQGDVGHAIGHLYGNDFSQTTISRFEALNLSFKNMLKLKPLLERWLEYANKLAEQSRDGGTQPVPPEIPPAEEVRQSRKRKKRTSIDQNRKKLLDEQFDKNPKPTSDDLNQIAEECEMEKEVVRVWFCNRRQKEKRIAMHEQQSHEEPLSPDGDLKSIPLHDNGMPSSTEMKVSRGISLSSKRTAYPSIGTTQALSLPVNVKMENKTQPVLQGHISVGNVYNGKLEQAIPILTSNHHVQNRCTLSCDHTALLSAKSSHGQLTFPALHPGQYGKNIAAASIVTTCPASSLGCHRYGEILPPPPIPGNSLLTSSNANQPSRNFMFANGDRAFYELKQSDAATN</sequence>
<protein>
    <recommendedName>
        <fullName evidence="7">POU domain protein</fullName>
    </recommendedName>
</protein>
<dbReference type="Gene3D" id="1.10.260.40">
    <property type="entry name" value="lambda repressor-like DNA-binding domains"/>
    <property type="match status" value="1"/>
</dbReference>
<dbReference type="InterPro" id="IPR013847">
    <property type="entry name" value="POU"/>
</dbReference>